<gene>
    <name evidence="4" type="ORF">LSTR_LSTR014591</name>
</gene>
<dbReference type="CDD" id="cd14279">
    <property type="entry name" value="CUE"/>
    <property type="match status" value="1"/>
</dbReference>
<feature type="region of interest" description="Disordered" evidence="1">
    <location>
        <begin position="443"/>
        <end position="481"/>
    </location>
</feature>
<evidence type="ECO:0000259" key="3">
    <source>
        <dbReference type="PROSITE" id="PS51140"/>
    </source>
</evidence>
<comment type="caution">
    <text evidence="4">The sequence shown here is derived from an EMBL/GenBank/DDBJ whole genome shotgun (WGS) entry which is preliminary data.</text>
</comment>
<dbReference type="AlphaFoldDB" id="A0A482X365"/>
<proteinExistence type="predicted"/>
<dbReference type="SUPFAM" id="SSF51045">
    <property type="entry name" value="WW domain"/>
    <property type="match status" value="1"/>
</dbReference>
<dbReference type="SMR" id="A0A482X365"/>
<feature type="region of interest" description="Disordered" evidence="1">
    <location>
        <begin position="227"/>
        <end position="263"/>
    </location>
</feature>
<dbReference type="OrthoDB" id="3045089at2759"/>
<dbReference type="PROSITE" id="PS51140">
    <property type="entry name" value="CUE"/>
    <property type="match status" value="2"/>
</dbReference>
<dbReference type="SMART" id="SM00456">
    <property type="entry name" value="WW"/>
    <property type="match status" value="1"/>
</dbReference>
<dbReference type="SUPFAM" id="SSF46934">
    <property type="entry name" value="UBA-like"/>
    <property type="match status" value="1"/>
</dbReference>
<evidence type="ECO:0000313" key="5">
    <source>
        <dbReference type="Proteomes" id="UP000291343"/>
    </source>
</evidence>
<feature type="region of interest" description="Disordered" evidence="1">
    <location>
        <begin position="354"/>
        <end position="402"/>
    </location>
</feature>
<dbReference type="InterPro" id="IPR003892">
    <property type="entry name" value="CUE"/>
</dbReference>
<dbReference type="CDD" id="cd00201">
    <property type="entry name" value="WW"/>
    <property type="match status" value="1"/>
</dbReference>
<feature type="domain" description="WW" evidence="2">
    <location>
        <begin position="8"/>
        <end position="42"/>
    </location>
</feature>
<sequence>MTEISDVNPLPPGWNAKYDSGTGRRYFINYFTRNTSLEDPRANREQNEYIPMQDFSRGQGRTIGPPTMGAPALQYQSQKNAAAETTLEQSVAKISAMFPTVGETHIKTLLIKYHNREAVVMSALQVEHHPVTMPGPYTPPMGARGVSWGPTVPGGAAPSPRHASPRLLRSSSPFRNTSPPRPPHSPKMKLRYLKSVFPVVEETLLLDTLDNSDNNVHRASEQLMTMGFNKRDTPPPRVSLKKCDSAPRPAESPKPPPRMRTVEEKQSMKERLHKKNADIPERVVSIALDSVDYDEEKAEQILEMMQEDDKKRSETTTLKIICEPKDVEVKAVPIDMPAVQATAANATNQQAVPPNSIQTTATNNNHRRCKGKKESPKINKEFSPSESKYHSQLLSKPCGANPNLAKGPNGDILLPDYATWTGPNQDLVQGPDRSLLSARVKAARGPDVSLRKGPLKGLAKGGSLYSRLASGGTHKEPTKAK</sequence>
<dbReference type="PROSITE" id="PS50020">
    <property type="entry name" value="WW_DOMAIN_2"/>
    <property type="match status" value="1"/>
</dbReference>
<dbReference type="InterPro" id="IPR036020">
    <property type="entry name" value="WW_dom_sf"/>
</dbReference>
<dbReference type="InterPro" id="IPR009060">
    <property type="entry name" value="UBA-like_sf"/>
</dbReference>
<feature type="region of interest" description="Disordered" evidence="1">
    <location>
        <begin position="144"/>
        <end position="188"/>
    </location>
</feature>
<dbReference type="InterPro" id="IPR001202">
    <property type="entry name" value="WW_dom"/>
</dbReference>
<feature type="compositionally biased region" description="Polar residues" evidence="1">
    <location>
        <begin position="382"/>
        <end position="394"/>
    </location>
</feature>
<dbReference type="FunCoup" id="A0A482X365">
    <property type="interactions" value="116"/>
</dbReference>
<feature type="domain" description="CUE" evidence="3">
    <location>
        <begin position="185"/>
        <end position="228"/>
    </location>
</feature>
<organism evidence="4 5">
    <name type="scientific">Laodelphax striatellus</name>
    <name type="common">Small brown planthopper</name>
    <name type="synonym">Delphax striatella</name>
    <dbReference type="NCBI Taxonomy" id="195883"/>
    <lineage>
        <taxon>Eukaryota</taxon>
        <taxon>Metazoa</taxon>
        <taxon>Ecdysozoa</taxon>
        <taxon>Arthropoda</taxon>
        <taxon>Hexapoda</taxon>
        <taxon>Insecta</taxon>
        <taxon>Pterygota</taxon>
        <taxon>Neoptera</taxon>
        <taxon>Paraneoptera</taxon>
        <taxon>Hemiptera</taxon>
        <taxon>Auchenorrhyncha</taxon>
        <taxon>Fulgoroidea</taxon>
        <taxon>Delphacidae</taxon>
        <taxon>Criomorphinae</taxon>
        <taxon>Laodelphax</taxon>
    </lineage>
</organism>
<evidence type="ECO:0000256" key="1">
    <source>
        <dbReference type="SAM" id="MobiDB-lite"/>
    </source>
</evidence>
<dbReference type="GO" id="GO:0043130">
    <property type="term" value="F:ubiquitin binding"/>
    <property type="evidence" value="ECO:0007669"/>
    <property type="project" value="InterPro"/>
</dbReference>
<dbReference type="Gene3D" id="2.20.70.10">
    <property type="match status" value="1"/>
</dbReference>
<feature type="compositionally biased region" description="Low complexity" evidence="1">
    <location>
        <begin position="158"/>
        <end position="175"/>
    </location>
</feature>
<evidence type="ECO:0008006" key="6">
    <source>
        <dbReference type="Google" id="ProtNLM"/>
    </source>
</evidence>
<dbReference type="EMBL" id="QKKF02018523">
    <property type="protein sequence ID" value="RZF40345.1"/>
    <property type="molecule type" value="Genomic_DNA"/>
</dbReference>
<reference evidence="4 5" key="1">
    <citation type="journal article" date="2017" name="Gigascience">
        <title>Genome sequence of the small brown planthopper, Laodelphax striatellus.</title>
        <authorList>
            <person name="Zhu J."/>
            <person name="Jiang F."/>
            <person name="Wang X."/>
            <person name="Yang P."/>
            <person name="Bao Y."/>
            <person name="Zhao W."/>
            <person name="Wang W."/>
            <person name="Lu H."/>
            <person name="Wang Q."/>
            <person name="Cui N."/>
            <person name="Li J."/>
            <person name="Chen X."/>
            <person name="Luo L."/>
            <person name="Yu J."/>
            <person name="Kang L."/>
            <person name="Cui F."/>
        </authorList>
    </citation>
    <scope>NUCLEOTIDE SEQUENCE [LARGE SCALE GENOMIC DNA]</scope>
    <source>
        <strain evidence="4">Lst14</strain>
    </source>
</reference>
<keyword evidence="5" id="KW-1185">Reference proteome</keyword>
<evidence type="ECO:0000313" key="4">
    <source>
        <dbReference type="EMBL" id="RZF40345.1"/>
    </source>
</evidence>
<evidence type="ECO:0000259" key="2">
    <source>
        <dbReference type="PROSITE" id="PS50020"/>
    </source>
</evidence>
<dbReference type="STRING" id="195883.A0A482X365"/>
<dbReference type="Proteomes" id="UP000291343">
    <property type="component" value="Unassembled WGS sequence"/>
</dbReference>
<name>A0A482X365_LAOST</name>
<accession>A0A482X365</accession>
<protein>
    <recommendedName>
        <fullName evidence="6">WW domain-containing protein</fullName>
    </recommendedName>
</protein>
<dbReference type="InParanoid" id="A0A482X365"/>
<dbReference type="Pfam" id="PF00397">
    <property type="entry name" value="WW"/>
    <property type="match status" value="1"/>
</dbReference>
<feature type="domain" description="CUE" evidence="3">
    <location>
        <begin position="86"/>
        <end position="128"/>
    </location>
</feature>